<organism evidence="1 2">
    <name type="scientific">Avena sativa</name>
    <name type="common">Oat</name>
    <dbReference type="NCBI Taxonomy" id="4498"/>
    <lineage>
        <taxon>Eukaryota</taxon>
        <taxon>Viridiplantae</taxon>
        <taxon>Streptophyta</taxon>
        <taxon>Embryophyta</taxon>
        <taxon>Tracheophyta</taxon>
        <taxon>Spermatophyta</taxon>
        <taxon>Magnoliopsida</taxon>
        <taxon>Liliopsida</taxon>
        <taxon>Poales</taxon>
        <taxon>Poaceae</taxon>
        <taxon>BOP clade</taxon>
        <taxon>Pooideae</taxon>
        <taxon>Poodae</taxon>
        <taxon>Poeae</taxon>
        <taxon>Poeae Chloroplast Group 1 (Aveneae type)</taxon>
        <taxon>Aveninae</taxon>
        <taxon>Avena</taxon>
    </lineage>
</organism>
<reference evidence="1" key="2">
    <citation type="submission" date="2025-09" db="UniProtKB">
        <authorList>
            <consortium name="EnsemblPlants"/>
        </authorList>
    </citation>
    <scope>IDENTIFICATION</scope>
</reference>
<dbReference type="Proteomes" id="UP001732700">
    <property type="component" value="Chromosome 4A"/>
</dbReference>
<dbReference type="EnsemblPlants" id="AVESA.00010b.r2.4AG0592040.1">
    <property type="protein sequence ID" value="AVESA.00010b.r2.4AG0592040.1.CDS"/>
    <property type="gene ID" value="AVESA.00010b.r2.4AG0592040"/>
</dbReference>
<protein>
    <submittedName>
        <fullName evidence="1">Uncharacterized protein</fullName>
    </submittedName>
</protein>
<evidence type="ECO:0000313" key="2">
    <source>
        <dbReference type="Proteomes" id="UP001732700"/>
    </source>
</evidence>
<evidence type="ECO:0000313" key="1">
    <source>
        <dbReference type="EnsemblPlants" id="AVESA.00010b.r2.4AG0592040.1.CDS"/>
    </source>
</evidence>
<sequence length="218" mass="24552">MAPSLTARVRASPLVSPRLISRAKNHRLLSVRCRSSGSPPVVRAVVSAVTELLRVLSPSKKPRQAVESVNTELELPRSMEDVVAVLEADYARAYFLTGNFTLGIYTEDCLFEDPTIKFRGRSRYSQNLDLLIPFFDSPSLQLESIEKGLRVDTNFVTATWTLRTYLRLPWRPLIAIRGNTTYDLDEEYKVIRHAESWDVSALEAIGQLFVPVPKQTGS</sequence>
<accession>A0ACD5W7Y5</accession>
<name>A0ACD5W7Y5_AVESA</name>
<reference evidence="1" key="1">
    <citation type="submission" date="2021-05" db="EMBL/GenBank/DDBJ databases">
        <authorList>
            <person name="Scholz U."/>
            <person name="Mascher M."/>
            <person name="Fiebig A."/>
        </authorList>
    </citation>
    <scope>NUCLEOTIDE SEQUENCE [LARGE SCALE GENOMIC DNA]</scope>
</reference>
<proteinExistence type="predicted"/>
<keyword evidence="2" id="KW-1185">Reference proteome</keyword>